<protein>
    <submittedName>
        <fullName evidence="1">Unnamed protein product</fullName>
    </submittedName>
</protein>
<accession>A0A9W6YBU6</accession>
<dbReference type="Proteomes" id="UP001165121">
    <property type="component" value="Unassembled WGS sequence"/>
</dbReference>
<reference evidence="1" key="1">
    <citation type="submission" date="2023-04" db="EMBL/GenBank/DDBJ databases">
        <title>Phytophthora fragariaefolia NBRC 109709.</title>
        <authorList>
            <person name="Ichikawa N."/>
            <person name="Sato H."/>
            <person name="Tonouchi N."/>
        </authorList>
    </citation>
    <scope>NUCLEOTIDE SEQUENCE</scope>
    <source>
        <strain evidence="1">NBRC 109709</strain>
    </source>
</reference>
<organism evidence="1 2">
    <name type="scientific">Phytophthora fragariaefolia</name>
    <dbReference type="NCBI Taxonomy" id="1490495"/>
    <lineage>
        <taxon>Eukaryota</taxon>
        <taxon>Sar</taxon>
        <taxon>Stramenopiles</taxon>
        <taxon>Oomycota</taxon>
        <taxon>Peronosporomycetes</taxon>
        <taxon>Peronosporales</taxon>
        <taxon>Peronosporaceae</taxon>
        <taxon>Phytophthora</taxon>
    </lineage>
</organism>
<keyword evidence="2" id="KW-1185">Reference proteome</keyword>
<evidence type="ECO:0000313" key="2">
    <source>
        <dbReference type="Proteomes" id="UP001165121"/>
    </source>
</evidence>
<gene>
    <name evidence="1" type="ORF">Pfra01_002533900</name>
</gene>
<name>A0A9W6YBU6_9STRA</name>
<dbReference type="EMBL" id="BSXT01004736">
    <property type="protein sequence ID" value="GMF58791.1"/>
    <property type="molecule type" value="Genomic_DNA"/>
</dbReference>
<comment type="caution">
    <text evidence="1">The sequence shown here is derived from an EMBL/GenBank/DDBJ whole genome shotgun (WGS) entry which is preliminary data.</text>
</comment>
<evidence type="ECO:0000313" key="1">
    <source>
        <dbReference type="EMBL" id="GMF58791.1"/>
    </source>
</evidence>
<sequence>MALYMTMVDDLAPEQPILHYLTTVDKPQWISASSLTPLAAKTRDLLRDAIDERLFSRYYDDSKFDSCDLALEMMLPPIYKDTQESLNRAVVMCYRQHDKTSKEAVERLKDVTNKIRSTLLALLKAVAGPRETVKEQPIASRVNLIR</sequence>
<proteinExistence type="predicted"/>
<dbReference type="AlphaFoldDB" id="A0A9W6YBU6"/>